<protein>
    <submittedName>
        <fullName evidence="1">Uncharacterized protein</fullName>
    </submittedName>
</protein>
<name>A0A845I598_9BURK</name>
<proteinExistence type="predicted"/>
<dbReference type="RefSeq" id="WP_161037011.1">
    <property type="nucleotide sequence ID" value="NZ_WWCL01000006.1"/>
</dbReference>
<dbReference type="EMBL" id="WWCL01000006">
    <property type="protein sequence ID" value="MYN47617.1"/>
    <property type="molecule type" value="Genomic_DNA"/>
</dbReference>
<organism evidence="1 2">
    <name type="scientific">Duganella fentianensis</name>
    <dbReference type="NCBI Taxonomy" id="2692177"/>
    <lineage>
        <taxon>Bacteria</taxon>
        <taxon>Pseudomonadati</taxon>
        <taxon>Pseudomonadota</taxon>
        <taxon>Betaproteobacteria</taxon>
        <taxon>Burkholderiales</taxon>
        <taxon>Oxalobacteraceae</taxon>
        <taxon>Telluria group</taxon>
        <taxon>Duganella</taxon>
    </lineage>
</organism>
<keyword evidence="2" id="KW-1185">Reference proteome</keyword>
<dbReference type="Proteomes" id="UP000444316">
    <property type="component" value="Unassembled WGS sequence"/>
</dbReference>
<dbReference type="AlphaFoldDB" id="A0A845I598"/>
<evidence type="ECO:0000313" key="2">
    <source>
        <dbReference type="Proteomes" id="UP000444316"/>
    </source>
</evidence>
<accession>A0A845I598</accession>
<evidence type="ECO:0000313" key="1">
    <source>
        <dbReference type="EMBL" id="MYN47617.1"/>
    </source>
</evidence>
<reference evidence="1" key="1">
    <citation type="submission" date="2019-12" db="EMBL/GenBank/DDBJ databases">
        <title>Novel species isolated from a subtropical stream in China.</title>
        <authorList>
            <person name="Lu H."/>
        </authorList>
    </citation>
    <scope>NUCLEOTIDE SEQUENCE [LARGE SCALE GENOMIC DNA]</scope>
    <source>
        <strain evidence="1">FT93W</strain>
    </source>
</reference>
<gene>
    <name evidence="1" type="ORF">GTP23_21480</name>
</gene>
<comment type="caution">
    <text evidence="1">The sequence shown here is derived from an EMBL/GenBank/DDBJ whole genome shotgun (WGS) entry which is preliminary data.</text>
</comment>
<sequence length="69" mass="8252">MEKKIAEELMKEVLVLNAQINVIIDKSEQISSEPERREMRRHIAQVMAASDEHLFRPILRQYPELEPHW</sequence>